<dbReference type="Proteomes" id="UP001066276">
    <property type="component" value="Chromosome 5"/>
</dbReference>
<comment type="caution">
    <text evidence="2">The sequence shown here is derived from an EMBL/GenBank/DDBJ whole genome shotgun (WGS) entry which is preliminary data.</text>
</comment>
<evidence type="ECO:0000256" key="1">
    <source>
        <dbReference type="SAM" id="MobiDB-lite"/>
    </source>
</evidence>
<keyword evidence="3" id="KW-1185">Reference proteome</keyword>
<dbReference type="AlphaFoldDB" id="A0AAV7RGT6"/>
<proteinExistence type="predicted"/>
<dbReference type="EMBL" id="JANPWB010000009">
    <property type="protein sequence ID" value="KAJ1152076.1"/>
    <property type="molecule type" value="Genomic_DNA"/>
</dbReference>
<feature type="compositionally biased region" description="Basic and acidic residues" evidence="1">
    <location>
        <begin position="152"/>
        <end position="162"/>
    </location>
</feature>
<organism evidence="2 3">
    <name type="scientific">Pleurodeles waltl</name>
    <name type="common">Iberian ribbed newt</name>
    <dbReference type="NCBI Taxonomy" id="8319"/>
    <lineage>
        <taxon>Eukaryota</taxon>
        <taxon>Metazoa</taxon>
        <taxon>Chordata</taxon>
        <taxon>Craniata</taxon>
        <taxon>Vertebrata</taxon>
        <taxon>Euteleostomi</taxon>
        <taxon>Amphibia</taxon>
        <taxon>Batrachia</taxon>
        <taxon>Caudata</taxon>
        <taxon>Salamandroidea</taxon>
        <taxon>Salamandridae</taxon>
        <taxon>Pleurodelinae</taxon>
        <taxon>Pleurodeles</taxon>
    </lineage>
</organism>
<name>A0AAV7RGT6_PLEWA</name>
<accession>A0AAV7RGT6</accession>
<protein>
    <submittedName>
        <fullName evidence="2">Uncharacterized protein</fullName>
    </submittedName>
</protein>
<reference evidence="2" key="1">
    <citation type="journal article" date="2022" name="bioRxiv">
        <title>Sequencing and chromosome-scale assembly of the giantPleurodeles waltlgenome.</title>
        <authorList>
            <person name="Brown T."/>
            <person name="Elewa A."/>
            <person name="Iarovenko S."/>
            <person name="Subramanian E."/>
            <person name="Araus A.J."/>
            <person name="Petzold A."/>
            <person name="Susuki M."/>
            <person name="Suzuki K.-i.T."/>
            <person name="Hayashi T."/>
            <person name="Toyoda A."/>
            <person name="Oliveira C."/>
            <person name="Osipova E."/>
            <person name="Leigh N.D."/>
            <person name="Simon A."/>
            <person name="Yun M.H."/>
        </authorList>
    </citation>
    <scope>NUCLEOTIDE SEQUENCE</scope>
    <source>
        <strain evidence="2">20211129_DDA</strain>
        <tissue evidence="2">Liver</tissue>
    </source>
</reference>
<evidence type="ECO:0000313" key="2">
    <source>
        <dbReference type="EMBL" id="KAJ1152076.1"/>
    </source>
</evidence>
<gene>
    <name evidence="2" type="ORF">NDU88_004854</name>
</gene>
<evidence type="ECO:0000313" key="3">
    <source>
        <dbReference type="Proteomes" id="UP001066276"/>
    </source>
</evidence>
<sequence>MGKDYIHGTQLATATLKDLPFHAAFASKIQDFEQNEHGFFPGHRMGDLQGDDSGSVYTKIGGISRGRVFFLSVMVLLLVKGLEFSQAQAALRAEVDASRTELGACQEPCDPTACLAGEAFGPQAAAECCTHGGRRFGCADAEGEGEETGGPEWKRALADPRGNRRHSSGHGGPRHPGVTAAGRAA</sequence>
<feature type="region of interest" description="Disordered" evidence="1">
    <location>
        <begin position="141"/>
        <end position="185"/>
    </location>
</feature>